<feature type="region of interest" description="Disordered" evidence="1">
    <location>
        <begin position="78"/>
        <end position="200"/>
    </location>
</feature>
<feature type="compositionally biased region" description="Polar residues" evidence="1">
    <location>
        <begin position="106"/>
        <end position="122"/>
    </location>
</feature>
<evidence type="ECO:0000313" key="2">
    <source>
        <dbReference type="EMBL" id="BDT61956.1"/>
    </source>
</evidence>
<sequence>MDIDGGKGGGLFVWKPETRILDSDFELLTSGSPPKKICASRNDYSGIYNAINMNPNKGENNRGLLSSVTPVASALYRRRTSSKAGSPHKLLKTPPKPLTKFILDGTTISDGDMSTEQNQNSPVGEGRPGGTKRTSIRPDVTIRSILSAEPDRPIGSHRTSSQSECETIHPLGKINSPTDADDSERESKSNNSPTDSLCLSKEIEETLTGIENRVEMDRGGRAEFEADRHVRSRRTFVPGPDQLNGLAELTFDDIYISEEDDDDDDDHETNHPLEMANSITRVETDRGGRAEFEADRHVRSRRTFVPGPDQLNGLAELTFDDIYISEEDDDDDDHETNHPLEMANSITHGIVDG</sequence>
<dbReference type="EMBL" id="LC738870">
    <property type="protein sequence ID" value="BDT61956.1"/>
    <property type="molecule type" value="Genomic_DNA"/>
</dbReference>
<protein>
    <submittedName>
        <fullName evidence="2">Uncharacterized protein</fullName>
    </submittedName>
</protein>
<proteinExistence type="predicted"/>
<reference evidence="2" key="1">
    <citation type="submission" date="2022-10" db="EMBL/GenBank/DDBJ databases">
        <title>Genome sequences of endogenous nimaviruses in decapod crustaceans.</title>
        <authorList>
            <person name="Kawato S."/>
            <person name="Nozaki R."/>
            <person name="Kondo H."/>
            <person name="Hirono I."/>
        </authorList>
    </citation>
    <scope>NUCLEOTIDE SEQUENCE</scope>
    <source>
        <strain evidence="2">Mikawa2016</strain>
    </source>
</reference>
<accession>A0A9C7EZY8</accession>
<name>A0A9C7EZY8_9VIRU</name>
<organism evidence="2">
    <name type="scientific">Penaeus monodon majanivirus A</name>
    <dbReference type="NCBI Taxonomy" id="2984271"/>
    <lineage>
        <taxon>Viruses</taxon>
        <taxon>Viruses incertae sedis</taxon>
        <taxon>Naldaviricetes</taxon>
        <taxon>Nimaviridae</taxon>
    </lineage>
</organism>
<evidence type="ECO:0000256" key="1">
    <source>
        <dbReference type="SAM" id="MobiDB-lite"/>
    </source>
</evidence>